<evidence type="ECO:0000313" key="1">
    <source>
        <dbReference type="EMBL" id="OGG63822.1"/>
    </source>
</evidence>
<evidence type="ECO:0000313" key="2">
    <source>
        <dbReference type="Proteomes" id="UP000178328"/>
    </source>
</evidence>
<accession>A0A1F6DS13</accession>
<protein>
    <submittedName>
        <fullName evidence="1">Uncharacterized protein</fullName>
    </submittedName>
</protein>
<name>A0A1F6DS13_9BACT</name>
<sequence>MPRKTRHTIIRIEQVTVSMPNGNGMYGANISFVTVGSDGSEEKHGCNSFAPFPHEAITTTIDRLMMCDTETLGYCVTSRGTSCPSIADVRLGRGRREHRERVEHPDGYLAAARAYFLAKCVLHPEYAAPIETQSALVEA</sequence>
<comment type="caution">
    <text evidence="1">The sequence shown here is derived from an EMBL/GenBank/DDBJ whole genome shotgun (WGS) entry which is preliminary data.</text>
</comment>
<proteinExistence type="predicted"/>
<gene>
    <name evidence="1" type="ORF">A3C18_01505</name>
</gene>
<dbReference type="Proteomes" id="UP000178328">
    <property type="component" value="Unassembled WGS sequence"/>
</dbReference>
<dbReference type="AlphaFoldDB" id="A0A1F6DS13"/>
<reference evidence="1 2" key="1">
    <citation type="journal article" date="2016" name="Nat. Commun.">
        <title>Thousands of microbial genomes shed light on interconnected biogeochemical processes in an aquifer system.</title>
        <authorList>
            <person name="Anantharaman K."/>
            <person name="Brown C.T."/>
            <person name="Hug L.A."/>
            <person name="Sharon I."/>
            <person name="Castelle C.J."/>
            <person name="Probst A.J."/>
            <person name="Thomas B.C."/>
            <person name="Singh A."/>
            <person name="Wilkins M.J."/>
            <person name="Karaoz U."/>
            <person name="Brodie E.L."/>
            <person name="Williams K.H."/>
            <person name="Hubbard S.S."/>
            <person name="Banfield J.F."/>
        </authorList>
    </citation>
    <scope>NUCLEOTIDE SEQUENCE [LARGE SCALE GENOMIC DNA]</scope>
</reference>
<dbReference type="EMBL" id="MFLH01000056">
    <property type="protein sequence ID" value="OGG63822.1"/>
    <property type="molecule type" value="Genomic_DNA"/>
</dbReference>
<organism evidence="1 2">
    <name type="scientific">Candidatus Kaiserbacteria bacterium RIFCSPHIGHO2_02_FULL_54_11b</name>
    <dbReference type="NCBI Taxonomy" id="1798494"/>
    <lineage>
        <taxon>Bacteria</taxon>
        <taxon>Candidatus Kaiseribacteriota</taxon>
    </lineage>
</organism>